<keyword evidence="2" id="KW-0812">Transmembrane</keyword>
<keyword evidence="2" id="KW-1133">Transmembrane helix</keyword>
<evidence type="ECO:0000256" key="1">
    <source>
        <dbReference type="SAM" id="MobiDB-lite"/>
    </source>
</evidence>
<evidence type="ECO:0008006" key="5">
    <source>
        <dbReference type="Google" id="ProtNLM"/>
    </source>
</evidence>
<feature type="compositionally biased region" description="Polar residues" evidence="1">
    <location>
        <begin position="233"/>
        <end position="260"/>
    </location>
</feature>
<feature type="region of interest" description="Disordered" evidence="1">
    <location>
        <begin position="182"/>
        <end position="204"/>
    </location>
</feature>
<feature type="transmembrane region" description="Helical" evidence="2">
    <location>
        <begin position="17"/>
        <end position="38"/>
    </location>
</feature>
<keyword evidence="4" id="KW-1185">Reference proteome</keyword>
<dbReference type="EMBL" id="MU865348">
    <property type="protein sequence ID" value="KAK4226403.1"/>
    <property type="molecule type" value="Genomic_DNA"/>
</dbReference>
<comment type="caution">
    <text evidence="3">The sequence shown here is derived from an EMBL/GenBank/DDBJ whole genome shotgun (WGS) entry which is preliminary data.</text>
</comment>
<dbReference type="PANTHER" id="PTHR37451">
    <property type="entry name" value="MARVEL DOMAIN"/>
    <property type="match status" value="1"/>
</dbReference>
<gene>
    <name evidence="3" type="ORF">QBC38DRAFT_230398</name>
</gene>
<sequence length="296" mass="32646">MWEDLELDPERIPLFKLILHVLQVVFAFVLWCLEIAVFKNESAKIVGKNGWTFGVFFLSIPAWIYLGMAPRFPRTRKIALPQIMLAVDVVFTVIWLSAWATQAAYNTDGLCGDACGISKAIVGLGVFVFLFFCGTTFLSIWTLKYYQWNNRLPGYDKGQSNPQNIDPDKAAFSLAPHDEEAYAPVSSNDHDHEDDHAAVGTSYGGGRSDYSDPYGYTGAGGVAGGVAGGSMASRHTYQDNPFRQQDNPFDTDTEYNSGRVSAQGGRYGAAPSTLPDPYEADRPAAFPQANYDHLQR</sequence>
<proteinExistence type="predicted"/>
<accession>A0AAN7BNV7</accession>
<feature type="transmembrane region" description="Helical" evidence="2">
    <location>
        <begin position="120"/>
        <end position="143"/>
    </location>
</feature>
<dbReference type="Proteomes" id="UP001301958">
    <property type="component" value="Unassembled WGS sequence"/>
</dbReference>
<protein>
    <recommendedName>
        <fullName evidence="5">MARVEL domain-containing protein</fullName>
    </recommendedName>
</protein>
<feature type="region of interest" description="Disordered" evidence="1">
    <location>
        <begin position="232"/>
        <end position="296"/>
    </location>
</feature>
<evidence type="ECO:0000313" key="3">
    <source>
        <dbReference type="EMBL" id="KAK4226403.1"/>
    </source>
</evidence>
<keyword evidence="2" id="KW-0472">Membrane</keyword>
<evidence type="ECO:0000313" key="4">
    <source>
        <dbReference type="Proteomes" id="UP001301958"/>
    </source>
</evidence>
<feature type="transmembrane region" description="Helical" evidence="2">
    <location>
        <begin position="50"/>
        <end position="66"/>
    </location>
</feature>
<organism evidence="3 4">
    <name type="scientific">Podospora fimiseda</name>
    <dbReference type="NCBI Taxonomy" id="252190"/>
    <lineage>
        <taxon>Eukaryota</taxon>
        <taxon>Fungi</taxon>
        <taxon>Dikarya</taxon>
        <taxon>Ascomycota</taxon>
        <taxon>Pezizomycotina</taxon>
        <taxon>Sordariomycetes</taxon>
        <taxon>Sordariomycetidae</taxon>
        <taxon>Sordariales</taxon>
        <taxon>Podosporaceae</taxon>
        <taxon>Podospora</taxon>
    </lineage>
</organism>
<evidence type="ECO:0000256" key="2">
    <source>
        <dbReference type="SAM" id="Phobius"/>
    </source>
</evidence>
<dbReference type="AlphaFoldDB" id="A0AAN7BNV7"/>
<feature type="transmembrane region" description="Helical" evidence="2">
    <location>
        <begin position="78"/>
        <end position="100"/>
    </location>
</feature>
<reference evidence="3" key="1">
    <citation type="journal article" date="2023" name="Mol. Phylogenet. Evol.">
        <title>Genome-scale phylogeny and comparative genomics of the fungal order Sordariales.</title>
        <authorList>
            <person name="Hensen N."/>
            <person name="Bonometti L."/>
            <person name="Westerberg I."/>
            <person name="Brannstrom I.O."/>
            <person name="Guillou S."/>
            <person name="Cros-Aarteil S."/>
            <person name="Calhoun S."/>
            <person name="Haridas S."/>
            <person name="Kuo A."/>
            <person name="Mondo S."/>
            <person name="Pangilinan J."/>
            <person name="Riley R."/>
            <person name="LaButti K."/>
            <person name="Andreopoulos B."/>
            <person name="Lipzen A."/>
            <person name="Chen C."/>
            <person name="Yan M."/>
            <person name="Daum C."/>
            <person name="Ng V."/>
            <person name="Clum A."/>
            <person name="Steindorff A."/>
            <person name="Ohm R.A."/>
            <person name="Martin F."/>
            <person name="Silar P."/>
            <person name="Natvig D.O."/>
            <person name="Lalanne C."/>
            <person name="Gautier V."/>
            <person name="Ament-Velasquez S.L."/>
            <person name="Kruys A."/>
            <person name="Hutchinson M.I."/>
            <person name="Powell A.J."/>
            <person name="Barry K."/>
            <person name="Miller A.N."/>
            <person name="Grigoriev I.V."/>
            <person name="Debuchy R."/>
            <person name="Gladieux P."/>
            <person name="Hiltunen Thoren M."/>
            <person name="Johannesson H."/>
        </authorList>
    </citation>
    <scope>NUCLEOTIDE SEQUENCE</scope>
    <source>
        <strain evidence="3">CBS 990.96</strain>
    </source>
</reference>
<name>A0AAN7BNV7_9PEZI</name>
<dbReference type="PANTHER" id="PTHR37451:SF3">
    <property type="entry name" value="MARVEL DOMAIN-CONTAINING PROTEIN"/>
    <property type="match status" value="1"/>
</dbReference>
<feature type="compositionally biased region" description="Basic and acidic residues" evidence="1">
    <location>
        <begin position="188"/>
        <end position="197"/>
    </location>
</feature>
<reference evidence="3" key="2">
    <citation type="submission" date="2023-05" db="EMBL/GenBank/DDBJ databases">
        <authorList>
            <consortium name="Lawrence Berkeley National Laboratory"/>
            <person name="Steindorff A."/>
            <person name="Hensen N."/>
            <person name="Bonometti L."/>
            <person name="Westerberg I."/>
            <person name="Brannstrom I.O."/>
            <person name="Guillou S."/>
            <person name="Cros-Aarteil S."/>
            <person name="Calhoun S."/>
            <person name="Haridas S."/>
            <person name="Kuo A."/>
            <person name="Mondo S."/>
            <person name="Pangilinan J."/>
            <person name="Riley R."/>
            <person name="Labutti K."/>
            <person name="Andreopoulos B."/>
            <person name="Lipzen A."/>
            <person name="Chen C."/>
            <person name="Yanf M."/>
            <person name="Daum C."/>
            <person name="Ng V."/>
            <person name="Clum A."/>
            <person name="Ohm R."/>
            <person name="Martin F."/>
            <person name="Silar P."/>
            <person name="Natvig D."/>
            <person name="Lalanne C."/>
            <person name="Gautier V."/>
            <person name="Ament-Velasquez S.L."/>
            <person name="Kruys A."/>
            <person name="Hutchinson M.I."/>
            <person name="Powell A.J."/>
            <person name="Barry K."/>
            <person name="Miller A.N."/>
            <person name="Grigoriev I.V."/>
            <person name="Debuchy R."/>
            <person name="Gladieux P."/>
            <person name="Thoren M.H."/>
            <person name="Johannesson H."/>
        </authorList>
    </citation>
    <scope>NUCLEOTIDE SEQUENCE</scope>
    <source>
        <strain evidence="3">CBS 990.96</strain>
    </source>
</reference>